<feature type="transmembrane region" description="Helical" evidence="1">
    <location>
        <begin position="47"/>
        <end position="64"/>
    </location>
</feature>
<keyword evidence="1" id="KW-1133">Transmembrane helix</keyword>
<organism evidence="2 3">
    <name type="scientific">Nocardioides albus</name>
    <dbReference type="NCBI Taxonomy" id="1841"/>
    <lineage>
        <taxon>Bacteria</taxon>
        <taxon>Bacillati</taxon>
        <taxon>Actinomycetota</taxon>
        <taxon>Actinomycetes</taxon>
        <taxon>Propionibacteriales</taxon>
        <taxon>Nocardioidaceae</taxon>
        <taxon>Nocardioides</taxon>
    </lineage>
</organism>
<proteinExistence type="predicted"/>
<evidence type="ECO:0008006" key="4">
    <source>
        <dbReference type="Google" id="ProtNLM"/>
    </source>
</evidence>
<comment type="caution">
    <text evidence="2">The sequence shown here is derived from an EMBL/GenBank/DDBJ whole genome shotgun (WGS) entry which is preliminary data.</text>
</comment>
<keyword evidence="1" id="KW-0812">Transmembrane</keyword>
<gene>
    <name evidence="2" type="ORF">FHS12_000253</name>
</gene>
<evidence type="ECO:0000313" key="3">
    <source>
        <dbReference type="Proteomes" id="UP000577707"/>
    </source>
</evidence>
<reference evidence="2 3" key="1">
    <citation type="submission" date="2020-08" db="EMBL/GenBank/DDBJ databases">
        <title>Genomic Encyclopedia of Type Strains, Phase III (KMG-III): the genomes of soil and plant-associated and newly described type strains.</title>
        <authorList>
            <person name="Whitman W."/>
        </authorList>
    </citation>
    <scope>NUCLEOTIDE SEQUENCE [LARGE SCALE GENOMIC DNA]</scope>
    <source>
        <strain evidence="2 3">CECT 3302</strain>
    </source>
</reference>
<dbReference type="EMBL" id="JACHXG010000001">
    <property type="protein sequence ID" value="MBB3087330.1"/>
    <property type="molecule type" value="Genomic_DNA"/>
</dbReference>
<evidence type="ECO:0000256" key="1">
    <source>
        <dbReference type="SAM" id="Phobius"/>
    </source>
</evidence>
<name>A0A7W5A0K8_9ACTN</name>
<dbReference type="RefSeq" id="WP_183541474.1">
    <property type="nucleotide sequence ID" value="NZ_BMQT01000001.1"/>
</dbReference>
<sequence>MNDDQPEEWFRHSSSTVWGLLSIGGAVAVIVIDAVTGWHPETTAGGLLFALVAYAAFIRTKVGVSEGDFVLYHLYSTVRFPLAALESVSVGRTLGAYSGGRTHVSGAVGRPMREAVKGGKRDHKPLSNQSDFIEDRLNSLAQDARERRGIKRDSDEQFALAEDVRRSWDWPLIAITAVVAVAFVVLLVI</sequence>
<dbReference type="AlphaFoldDB" id="A0A7W5A0K8"/>
<keyword evidence="3" id="KW-1185">Reference proteome</keyword>
<feature type="transmembrane region" description="Helical" evidence="1">
    <location>
        <begin position="16"/>
        <end position="35"/>
    </location>
</feature>
<protein>
    <recommendedName>
        <fullName evidence="4">PH domain-containing protein</fullName>
    </recommendedName>
</protein>
<accession>A0A7W5A0K8</accession>
<dbReference type="Proteomes" id="UP000577707">
    <property type="component" value="Unassembled WGS sequence"/>
</dbReference>
<feature type="transmembrane region" description="Helical" evidence="1">
    <location>
        <begin position="170"/>
        <end position="188"/>
    </location>
</feature>
<evidence type="ECO:0000313" key="2">
    <source>
        <dbReference type="EMBL" id="MBB3087330.1"/>
    </source>
</evidence>
<keyword evidence="1" id="KW-0472">Membrane</keyword>